<organism evidence="1 2">
    <name type="scientific">Thelohanellus kitauei</name>
    <name type="common">Myxosporean</name>
    <dbReference type="NCBI Taxonomy" id="669202"/>
    <lineage>
        <taxon>Eukaryota</taxon>
        <taxon>Metazoa</taxon>
        <taxon>Cnidaria</taxon>
        <taxon>Myxozoa</taxon>
        <taxon>Myxosporea</taxon>
        <taxon>Bivalvulida</taxon>
        <taxon>Platysporina</taxon>
        <taxon>Myxobolidae</taxon>
        <taxon>Thelohanellus</taxon>
    </lineage>
</organism>
<dbReference type="Proteomes" id="UP000031668">
    <property type="component" value="Unassembled WGS sequence"/>
</dbReference>
<dbReference type="OrthoDB" id="416344at2759"/>
<evidence type="ECO:0000313" key="2">
    <source>
        <dbReference type="Proteomes" id="UP000031668"/>
    </source>
</evidence>
<dbReference type="AlphaFoldDB" id="A0A0C2MZ97"/>
<reference evidence="1 2" key="1">
    <citation type="journal article" date="2014" name="Genome Biol. Evol.">
        <title>The genome of the myxosporean Thelohanellus kitauei shows adaptations to nutrient acquisition within its fish host.</title>
        <authorList>
            <person name="Yang Y."/>
            <person name="Xiong J."/>
            <person name="Zhou Z."/>
            <person name="Huo F."/>
            <person name="Miao W."/>
            <person name="Ran C."/>
            <person name="Liu Y."/>
            <person name="Zhang J."/>
            <person name="Feng J."/>
            <person name="Wang M."/>
            <person name="Wang M."/>
            <person name="Wang L."/>
            <person name="Yao B."/>
        </authorList>
    </citation>
    <scope>NUCLEOTIDE SEQUENCE [LARGE SCALE GENOMIC DNA]</scope>
    <source>
        <strain evidence="1">Wuqing</strain>
    </source>
</reference>
<name>A0A0C2MZ97_THEKT</name>
<accession>A0A0C2MZ97</accession>
<dbReference type="EMBL" id="JWZT01001161">
    <property type="protein sequence ID" value="KII72626.1"/>
    <property type="molecule type" value="Genomic_DNA"/>
</dbReference>
<evidence type="ECO:0000313" key="1">
    <source>
        <dbReference type="EMBL" id="KII72626.1"/>
    </source>
</evidence>
<comment type="caution">
    <text evidence="1">The sequence shown here is derived from an EMBL/GenBank/DDBJ whole genome shotgun (WGS) entry which is preliminary data.</text>
</comment>
<sequence length="234" mass="27036">MISGKYSEDEFKKMWSKICYYPKPTKSRFLEIGQGNDIATISTTWSRFNLVTKKSDCHEIITTINFKTGKIAESQACVTKTPLSEARSHDGLLMAKVFADTIQMKPVYYIENTLKHQISLADQSLHERLYGKSSSIYSDGSFASIVWSTDCTKLYYLAETHKQDSKSFELVEHFGEKFTDVFKPQIFSLEIETQTISKAVDLPDHFYPSKVRRYCDSYFTIIKIYISWPPDFLI</sequence>
<protein>
    <submittedName>
        <fullName evidence="1">Uncharacterized protein</fullName>
    </submittedName>
</protein>
<gene>
    <name evidence="1" type="ORF">RF11_06458</name>
</gene>
<proteinExistence type="predicted"/>
<keyword evidence="2" id="KW-1185">Reference proteome</keyword>